<name>A0A4Y1QMA8_PRUDU</name>
<keyword evidence="5" id="KW-0496">Mitochondrion</keyword>
<dbReference type="FunFam" id="2.40.30.10:FF:000004">
    <property type="entry name" value="50S ribosomal protein L3"/>
    <property type="match status" value="1"/>
</dbReference>
<evidence type="ECO:0000256" key="8">
    <source>
        <dbReference type="RuleBase" id="RU003905"/>
    </source>
</evidence>
<accession>A0A4Y1QMA8</accession>
<dbReference type="InterPro" id="IPR019927">
    <property type="entry name" value="Ribosomal_uL3_bac/org-type"/>
</dbReference>
<sequence length="595" mass="66155">MSPSSKRTGLIAVKCGMTARWDKWGARVPSLCFGSMIISSLRSRPPRKRASLLYRARIGCGQKKAKHLTKSEVGHFRAQGVPLKRKLREFPVTKDALLPVGMSIGVRHFVPGQYVDVTGITRGKGFQGGMKRHGFKGMPASHGASLSHRSIGSTGQRDAPGKVFKGRKMAGRMGGKQRTVKNVWVYKIDPARNLMWVRGQVPGAEGNFVFIRDAFYKKPDISLLPFPTYFAPEDEDATKLETLVADLGELIFVRGMQAQRMELKAFKRRRRKNTKAEKGLLLLEFCQICIQTQTVKCQTLVDLKTKTQSMILLTSLLRNLLLLSFGSEPRLLLAPFRTQKNPKFHLLFFFFLLLLLVLPLPNNPDPPISQSNASSMAMKRDQPDLEKRLCGVCGSTERWFLHYVRHRGHFRKLCTNCVLKNNPGLFCPICLDFFEHPLPARDQVIQFLLPQLPVPSLLQPTFSFFNLTRQNDGQDAKTTVVIDKDAAKALVAAARIAAALMTKAAVAARVDAERRVKEAVVAKKKAREALERLTSLVSKEKEKDSKSGGVVSAPESLNAKPKLEGPGPIQVAPKISEPEGSNGLKTSHADPMEED</sequence>
<dbReference type="Gene3D" id="2.40.30.10">
    <property type="entry name" value="Translation factors"/>
    <property type="match status" value="1"/>
</dbReference>
<dbReference type="Gene3D" id="3.30.160.810">
    <property type="match status" value="1"/>
</dbReference>
<keyword evidence="3" id="KW-0809">Transit peptide</keyword>
<evidence type="ECO:0000256" key="9">
    <source>
        <dbReference type="SAM" id="MobiDB-lite"/>
    </source>
</evidence>
<dbReference type="PANTHER" id="PTHR11229:SF8">
    <property type="entry name" value="LARGE RIBOSOMAL SUBUNIT PROTEIN UL3M"/>
    <property type="match status" value="1"/>
</dbReference>
<dbReference type="PANTHER" id="PTHR11229">
    <property type="entry name" value="50S RIBOSOMAL PROTEIN L3"/>
    <property type="match status" value="1"/>
</dbReference>
<proteinExistence type="inferred from homology"/>
<organism evidence="10">
    <name type="scientific">Prunus dulcis</name>
    <name type="common">Almond</name>
    <name type="synonym">Amygdalus dulcis</name>
    <dbReference type="NCBI Taxonomy" id="3755"/>
    <lineage>
        <taxon>Eukaryota</taxon>
        <taxon>Viridiplantae</taxon>
        <taxon>Streptophyta</taxon>
        <taxon>Embryophyta</taxon>
        <taxon>Tracheophyta</taxon>
        <taxon>Spermatophyta</taxon>
        <taxon>Magnoliopsida</taxon>
        <taxon>eudicotyledons</taxon>
        <taxon>Gunneridae</taxon>
        <taxon>Pentapetalae</taxon>
        <taxon>rosids</taxon>
        <taxon>fabids</taxon>
        <taxon>Rosales</taxon>
        <taxon>Rosaceae</taxon>
        <taxon>Amygdaloideae</taxon>
        <taxon>Amygdaleae</taxon>
        <taxon>Prunus</taxon>
    </lineage>
</organism>
<gene>
    <name evidence="10" type="ORF">Prudu_000882</name>
</gene>
<evidence type="ECO:0000256" key="7">
    <source>
        <dbReference type="ARBA" id="ARBA00035209"/>
    </source>
</evidence>
<feature type="region of interest" description="Disordered" evidence="9">
    <location>
        <begin position="138"/>
        <end position="162"/>
    </location>
</feature>
<evidence type="ECO:0000256" key="6">
    <source>
        <dbReference type="ARBA" id="ARBA00023274"/>
    </source>
</evidence>
<dbReference type="InterPro" id="IPR019926">
    <property type="entry name" value="Ribosomal_uL3_CS"/>
</dbReference>
<evidence type="ECO:0000256" key="2">
    <source>
        <dbReference type="ARBA" id="ARBA00006540"/>
    </source>
</evidence>
<feature type="region of interest" description="Disordered" evidence="9">
    <location>
        <begin position="538"/>
        <end position="595"/>
    </location>
</feature>
<dbReference type="GO" id="GO:0003735">
    <property type="term" value="F:structural constituent of ribosome"/>
    <property type="evidence" value="ECO:0007669"/>
    <property type="project" value="InterPro"/>
</dbReference>
<dbReference type="Pfam" id="PF00297">
    <property type="entry name" value="Ribosomal_L3"/>
    <property type="match status" value="1"/>
</dbReference>
<protein>
    <recommendedName>
        <fullName evidence="7">Large ribosomal subunit protein uL3m</fullName>
    </recommendedName>
</protein>
<dbReference type="InterPro" id="IPR000597">
    <property type="entry name" value="Ribosomal_uL3"/>
</dbReference>
<keyword evidence="6 8" id="KW-0687">Ribonucleoprotein</keyword>
<dbReference type="PROSITE" id="PS00474">
    <property type="entry name" value="RIBOSOMAL_L3"/>
    <property type="match status" value="1"/>
</dbReference>
<dbReference type="EMBL" id="AP019297">
    <property type="protein sequence ID" value="BBG92996.1"/>
    <property type="molecule type" value="Genomic_DNA"/>
</dbReference>
<dbReference type="GO" id="GO:0006412">
    <property type="term" value="P:translation"/>
    <property type="evidence" value="ECO:0007669"/>
    <property type="project" value="InterPro"/>
</dbReference>
<dbReference type="NCBIfam" id="TIGR03625">
    <property type="entry name" value="L3_bact"/>
    <property type="match status" value="1"/>
</dbReference>
<comment type="subcellular location">
    <subcellularLocation>
        <location evidence="1">Mitochondrion</location>
    </subcellularLocation>
</comment>
<dbReference type="GO" id="GO:0005762">
    <property type="term" value="C:mitochondrial large ribosomal subunit"/>
    <property type="evidence" value="ECO:0007669"/>
    <property type="project" value="TreeGrafter"/>
</dbReference>
<comment type="similarity">
    <text evidence="2 8">Belongs to the universal ribosomal protein uL3 family.</text>
</comment>
<keyword evidence="4 8" id="KW-0689">Ribosomal protein</keyword>
<evidence type="ECO:0000256" key="1">
    <source>
        <dbReference type="ARBA" id="ARBA00004173"/>
    </source>
</evidence>
<dbReference type="AlphaFoldDB" id="A0A4Y1QMA8"/>
<dbReference type="SUPFAM" id="SSF50447">
    <property type="entry name" value="Translation proteins"/>
    <property type="match status" value="1"/>
</dbReference>
<evidence type="ECO:0000313" key="10">
    <source>
        <dbReference type="EMBL" id="BBG92996.1"/>
    </source>
</evidence>
<evidence type="ECO:0000256" key="3">
    <source>
        <dbReference type="ARBA" id="ARBA00022946"/>
    </source>
</evidence>
<dbReference type="InterPro" id="IPR009000">
    <property type="entry name" value="Transl_B-barrel_sf"/>
</dbReference>
<evidence type="ECO:0000256" key="5">
    <source>
        <dbReference type="ARBA" id="ARBA00023128"/>
    </source>
</evidence>
<reference evidence="10" key="1">
    <citation type="journal article" date="2019" name="Science">
        <title>Mutation of a bHLH transcription factor allowed almond domestication.</title>
        <authorList>
            <person name="Sanchez-Perez R."/>
            <person name="Pavan S."/>
            <person name="Mazzeo R."/>
            <person name="Moldovan C."/>
            <person name="Aiese Cigliano R."/>
            <person name="Del Cueto J."/>
            <person name="Ricciardi F."/>
            <person name="Lotti C."/>
            <person name="Ricciardi L."/>
            <person name="Dicenta F."/>
            <person name="Lopez-Marques R.L."/>
            <person name="Lindberg Moller B."/>
        </authorList>
    </citation>
    <scope>NUCLEOTIDE SEQUENCE</scope>
</reference>
<feature type="compositionally biased region" description="Polar residues" evidence="9">
    <location>
        <begin position="147"/>
        <end position="156"/>
    </location>
</feature>
<evidence type="ECO:0000256" key="4">
    <source>
        <dbReference type="ARBA" id="ARBA00022980"/>
    </source>
</evidence>